<dbReference type="OrthoDB" id="252928at2"/>
<feature type="transmembrane region" description="Helical" evidence="5">
    <location>
        <begin position="182"/>
        <end position="202"/>
    </location>
</feature>
<evidence type="ECO:0000256" key="1">
    <source>
        <dbReference type="ARBA" id="ARBA00004127"/>
    </source>
</evidence>
<protein>
    <submittedName>
        <fullName evidence="7">Vitamin K-dependent gamma-carboxylase</fullName>
    </submittedName>
</protein>
<keyword evidence="3 5" id="KW-1133">Transmembrane helix</keyword>
<evidence type="ECO:0000313" key="8">
    <source>
        <dbReference type="Proteomes" id="UP000317648"/>
    </source>
</evidence>
<gene>
    <name evidence="7" type="ORF">Pla8534_03670</name>
</gene>
<feature type="transmembrane region" description="Helical" evidence="5">
    <location>
        <begin position="105"/>
        <end position="130"/>
    </location>
</feature>
<dbReference type="KEGG" id="lcre:Pla8534_03670"/>
<evidence type="ECO:0000313" key="7">
    <source>
        <dbReference type="EMBL" id="QDU92619.1"/>
    </source>
</evidence>
<organism evidence="7 8">
    <name type="scientific">Lignipirellula cremea</name>
    <dbReference type="NCBI Taxonomy" id="2528010"/>
    <lineage>
        <taxon>Bacteria</taxon>
        <taxon>Pseudomonadati</taxon>
        <taxon>Planctomycetota</taxon>
        <taxon>Planctomycetia</taxon>
        <taxon>Pirellulales</taxon>
        <taxon>Pirellulaceae</taxon>
        <taxon>Lignipirellula</taxon>
    </lineage>
</organism>
<dbReference type="InterPro" id="IPR011020">
    <property type="entry name" value="HTTM-like"/>
</dbReference>
<dbReference type="PANTHER" id="PTHR39535:SF2">
    <property type="entry name" value="HTTM DOMAIN-CONTAINING PROTEIN"/>
    <property type="match status" value="1"/>
</dbReference>
<dbReference type="RefSeq" id="WP_145048732.1">
    <property type="nucleotide sequence ID" value="NZ_CP036433.1"/>
</dbReference>
<keyword evidence="2 5" id="KW-0812">Transmembrane</keyword>
<feature type="transmembrane region" description="Helical" evidence="5">
    <location>
        <begin position="150"/>
        <end position="170"/>
    </location>
</feature>
<feature type="transmembrane region" description="Helical" evidence="5">
    <location>
        <begin position="269"/>
        <end position="294"/>
    </location>
</feature>
<evidence type="ECO:0000259" key="6">
    <source>
        <dbReference type="SMART" id="SM00752"/>
    </source>
</evidence>
<evidence type="ECO:0000256" key="2">
    <source>
        <dbReference type="ARBA" id="ARBA00022692"/>
    </source>
</evidence>
<dbReference type="EMBL" id="CP036433">
    <property type="protein sequence ID" value="QDU92619.1"/>
    <property type="molecule type" value="Genomic_DNA"/>
</dbReference>
<comment type="subcellular location">
    <subcellularLocation>
        <location evidence="1">Endomembrane system</location>
        <topology evidence="1">Multi-pass membrane protein</topology>
    </subcellularLocation>
</comment>
<feature type="transmembrane region" description="Helical" evidence="5">
    <location>
        <begin position="240"/>
        <end position="262"/>
    </location>
</feature>
<dbReference type="SMART" id="SM00752">
    <property type="entry name" value="HTTM"/>
    <property type="match status" value="1"/>
</dbReference>
<keyword evidence="4 5" id="KW-0472">Membrane</keyword>
<dbReference type="AlphaFoldDB" id="A0A518DLA7"/>
<sequence>MSSTRETESPEKEVVGVEPWLPRWLGGRWFTAPVRGELLAALRIGVAAVLLLDQLLTMLPQMTALYGERSTGAPHFFSWMFQQSNWNWSLLQGIGDGQALQLAMWVWMGATICLLLGWNTRAVAIVVWVLSVSFTNLNVNSINAGDHIRGILLMYLMLTPCGAAWSIDAWRRRRMLGAVPQIFVHPWALRLLLVQLSFMYSASGICKLSGESWTHGDSLYYVMQDLTLTRFSPQQLELPIWLTQIATWSVLAWETLFPLLVWNRRTRVASLWFGVSMHVGILITMELGGFPLYLLAAYVPLILEEYYGGDQVLGPFGKFTAPERLATTARRVGLLQIGG</sequence>
<feature type="domain" description="HTTM-like" evidence="6">
    <location>
        <begin position="31"/>
        <end position="306"/>
    </location>
</feature>
<dbReference type="Proteomes" id="UP000317648">
    <property type="component" value="Chromosome"/>
</dbReference>
<dbReference type="Pfam" id="PF05090">
    <property type="entry name" value="HTTM"/>
    <property type="match status" value="1"/>
</dbReference>
<dbReference type="GO" id="GO:0012505">
    <property type="term" value="C:endomembrane system"/>
    <property type="evidence" value="ECO:0007669"/>
    <property type="project" value="UniProtKB-SubCell"/>
</dbReference>
<evidence type="ECO:0000256" key="4">
    <source>
        <dbReference type="ARBA" id="ARBA00023136"/>
    </source>
</evidence>
<proteinExistence type="predicted"/>
<dbReference type="PANTHER" id="PTHR39535">
    <property type="entry name" value="SPORULATION-DELAYING PROTEIN SDPB"/>
    <property type="match status" value="1"/>
</dbReference>
<name>A0A518DLA7_9BACT</name>
<evidence type="ECO:0000256" key="5">
    <source>
        <dbReference type="SAM" id="Phobius"/>
    </source>
</evidence>
<accession>A0A518DLA7</accession>
<keyword evidence="8" id="KW-1185">Reference proteome</keyword>
<reference evidence="7 8" key="1">
    <citation type="submission" date="2019-02" db="EMBL/GenBank/DDBJ databases">
        <title>Deep-cultivation of Planctomycetes and their phenomic and genomic characterization uncovers novel biology.</title>
        <authorList>
            <person name="Wiegand S."/>
            <person name="Jogler M."/>
            <person name="Boedeker C."/>
            <person name="Pinto D."/>
            <person name="Vollmers J."/>
            <person name="Rivas-Marin E."/>
            <person name="Kohn T."/>
            <person name="Peeters S.H."/>
            <person name="Heuer A."/>
            <person name="Rast P."/>
            <person name="Oberbeckmann S."/>
            <person name="Bunk B."/>
            <person name="Jeske O."/>
            <person name="Meyerdierks A."/>
            <person name="Storesund J.E."/>
            <person name="Kallscheuer N."/>
            <person name="Luecker S."/>
            <person name="Lage O.M."/>
            <person name="Pohl T."/>
            <person name="Merkel B.J."/>
            <person name="Hornburger P."/>
            <person name="Mueller R.-W."/>
            <person name="Bruemmer F."/>
            <person name="Labrenz M."/>
            <person name="Spormann A.M."/>
            <person name="Op den Camp H."/>
            <person name="Overmann J."/>
            <person name="Amann R."/>
            <person name="Jetten M.S.M."/>
            <person name="Mascher T."/>
            <person name="Medema M.H."/>
            <person name="Devos D.P."/>
            <person name="Kaster A.-K."/>
            <person name="Ovreas L."/>
            <person name="Rohde M."/>
            <person name="Galperin M.Y."/>
            <person name="Jogler C."/>
        </authorList>
    </citation>
    <scope>NUCLEOTIDE SEQUENCE [LARGE SCALE GENOMIC DNA]</scope>
    <source>
        <strain evidence="7 8">Pla85_3_4</strain>
    </source>
</reference>
<dbReference type="InterPro" id="IPR053934">
    <property type="entry name" value="HTTM_dom"/>
</dbReference>
<evidence type="ECO:0000256" key="3">
    <source>
        <dbReference type="ARBA" id="ARBA00022989"/>
    </source>
</evidence>
<dbReference type="InterPro" id="IPR052964">
    <property type="entry name" value="Sporulation_signal_mat"/>
</dbReference>